<dbReference type="AlphaFoldDB" id="A0ABD1RQ80"/>
<sequence>MAAQQYTTYAEALRRAQTISTGLGLEEKILPNYEVSKKRDWNESNTENRNGQNKKANNGSGSSKPNVVILPCPKCSRTHRGECLYGKNVCYRCDKLCHIVQNCQEPPPKRDNDQGKGGEAMVFTLNQ</sequence>
<accession>A0ABD1RQ80</accession>
<feature type="compositionally biased region" description="Polar residues" evidence="1">
    <location>
        <begin position="43"/>
        <end position="65"/>
    </location>
</feature>
<feature type="region of interest" description="Disordered" evidence="1">
    <location>
        <begin position="36"/>
        <end position="66"/>
    </location>
</feature>
<proteinExistence type="predicted"/>
<evidence type="ECO:0000313" key="3">
    <source>
        <dbReference type="Proteomes" id="UP001604336"/>
    </source>
</evidence>
<dbReference type="Proteomes" id="UP001604336">
    <property type="component" value="Unassembled WGS sequence"/>
</dbReference>
<reference evidence="3" key="1">
    <citation type="submission" date="2024-07" db="EMBL/GenBank/DDBJ databases">
        <title>Two chromosome-level genome assemblies of Korean endemic species Abeliophyllum distichum and Forsythia ovata (Oleaceae).</title>
        <authorList>
            <person name="Jang H."/>
        </authorList>
    </citation>
    <scope>NUCLEOTIDE SEQUENCE [LARGE SCALE GENOMIC DNA]</scope>
</reference>
<organism evidence="2 3">
    <name type="scientific">Abeliophyllum distichum</name>
    <dbReference type="NCBI Taxonomy" id="126358"/>
    <lineage>
        <taxon>Eukaryota</taxon>
        <taxon>Viridiplantae</taxon>
        <taxon>Streptophyta</taxon>
        <taxon>Embryophyta</taxon>
        <taxon>Tracheophyta</taxon>
        <taxon>Spermatophyta</taxon>
        <taxon>Magnoliopsida</taxon>
        <taxon>eudicotyledons</taxon>
        <taxon>Gunneridae</taxon>
        <taxon>Pentapetalae</taxon>
        <taxon>asterids</taxon>
        <taxon>lamiids</taxon>
        <taxon>Lamiales</taxon>
        <taxon>Oleaceae</taxon>
        <taxon>Forsythieae</taxon>
        <taxon>Abeliophyllum</taxon>
    </lineage>
</organism>
<gene>
    <name evidence="2" type="ORF">Adt_26188</name>
</gene>
<comment type="caution">
    <text evidence="2">The sequence shown here is derived from an EMBL/GenBank/DDBJ whole genome shotgun (WGS) entry which is preliminary data.</text>
</comment>
<evidence type="ECO:0000313" key="2">
    <source>
        <dbReference type="EMBL" id="KAL2490560.1"/>
    </source>
</evidence>
<keyword evidence="3" id="KW-1185">Reference proteome</keyword>
<protein>
    <submittedName>
        <fullName evidence="2">Pepsin-retropepsin like protein</fullName>
    </submittedName>
</protein>
<name>A0ABD1RQ80_9LAMI</name>
<dbReference type="EMBL" id="JBFOLK010000008">
    <property type="protein sequence ID" value="KAL2490560.1"/>
    <property type="molecule type" value="Genomic_DNA"/>
</dbReference>
<evidence type="ECO:0000256" key="1">
    <source>
        <dbReference type="SAM" id="MobiDB-lite"/>
    </source>
</evidence>